<comment type="caution">
    <text evidence="2">The sequence shown here is derived from an EMBL/GenBank/DDBJ whole genome shotgun (WGS) entry which is preliminary data.</text>
</comment>
<gene>
    <name evidence="2" type="ORF">AABB81_09105</name>
</gene>
<dbReference type="RefSeq" id="WP_342160075.1">
    <property type="nucleotide sequence ID" value="NZ_JBCDNA010000002.1"/>
</dbReference>
<name>A0ABU9L0T3_9FLAO</name>
<evidence type="ECO:0000313" key="3">
    <source>
        <dbReference type="Proteomes" id="UP001474120"/>
    </source>
</evidence>
<sequence length="108" mass="12520">MSKVKQTLYNILKGKFLVDEDAKKNWGFIIFLTFLALLMITSSHQIDRKVQSIALLNKEKRKLYSEFVSTRSDLMKLKMESSISKRLADNGLYISQIPPQKIKVIINK</sequence>
<protein>
    <submittedName>
        <fullName evidence="2">FtsL-like putative cell division protein</fullName>
    </submittedName>
</protein>
<reference evidence="2 3" key="1">
    <citation type="submission" date="2024-04" db="EMBL/GenBank/DDBJ databases">
        <title>whole genome sequencing of Lutimonas vermicola strain IMCC1616.</title>
        <authorList>
            <person name="Bae S.S."/>
        </authorList>
    </citation>
    <scope>NUCLEOTIDE SEQUENCE [LARGE SCALE GENOMIC DNA]</scope>
    <source>
        <strain evidence="2 3">IMCC1616</strain>
    </source>
</reference>
<dbReference type="Proteomes" id="UP001474120">
    <property type="component" value="Unassembled WGS sequence"/>
</dbReference>
<dbReference type="Pfam" id="PF19579">
    <property type="entry name" value="FtsL_2"/>
    <property type="match status" value="1"/>
</dbReference>
<dbReference type="EMBL" id="JBCDNA010000002">
    <property type="protein sequence ID" value="MEL4456049.1"/>
    <property type="molecule type" value="Genomic_DNA"/>
</dbReference>
<keyword evidence="1" id="KW-0472">Membrane</keyword>
<evidence type="ECO:0000313" key="2">
    <source>
        <dbReference type="EMBL" id="MEL4456049.1"/>
    </source>
</evidence>
<organism evidence="2 3">
    <name type="scientific">Lutimonas vermicola</name>
    <dbReference type="NCBI Taxonomy" id="414288"/>
    <lineage>
        <taxon>Bacteria</taxon>
        <taxon>Pseudomonadati</taxon>
        <taxon>Bacteroidota</taxon>
        <taxon>Flavobacteriia</taxon>
        <taxon>Flavobacteriales</taxon>
        <taxon>Flavobacteriaceae</taxon>
        <taxon>Lutimonas</taxon>
    </lineage>
</organism>
<keyword evidence="1" id="KW-1133">Transmembrane helix</keyword>
<keyword evidence="3" id="KW-1185">Reference proteome</keyword>
<proteinExistence type="predicted"/>
<feature type="transmembrane region" description="Helical" evidence="1">
    <location>
        <begin position="25"/>
        <end position="42"/>
    </location>
</feature>
<keyword evidence="1" id="KW-0812">Transmembrane</keyword>
<dbReference type="InterPro" id="IPR045755">
    <property type="entry name" value="FtsL-like"/>
</dbReference>
<accession>A0ABU9L0T3</accession>
<evidence type="ECO:0000256" key="1">
    <source>
        <dbReference type="SAM" id="Phobius"/>
    </source>
</evidence>